<name>A0ABW2G9V1_9ACTN</name>
<organism evidence="1 2">
    <name type="scientific">Streptomyces polyrhachis</name>
    <dbReference type="NCBI Taxonomy" id="1282885"/>
    <lineage>
        <taxon>Bacteria</taxon>
        <taxon>Bacillati</taxon>
        <taxon>Actinomycetota</taxon>
        <taxon>Actinomycetes</taxon>
        <taxon>Kitasatosporales</taxon>
        <taxon>Streptomycetaceae</taxon>
        <taxon>Streptomyces</taxon>
    </lineage>
</organism>
<dbReference type="RefSeq" id="WP_386412437.1">
    <property type="nucleotide sequence ID" value="NZ_JBHSZO010000005.1"/>
</dbReference>
<sequence>MGADGGKRQEVVVIVCAGEGCGKVQRVRRSRVLLCDGYACCAEHVPGEGVPPGRERRFVVNAAGGFTGWRDVAVDEGRRAEAQRAHRLALLGLAQSFPWPRTVLLLRGILGAEGVPGTHHLLVVNDMSTALHVTRQGGLDVELPTVAGAIGVLLRGHGTAAVILRTFAAETFRTTARGVRIPVKRIRGWLLAERRLTPLPAAEVRAAYGVDADSGAPLAVERDLVFCDAWEVPLEGGS</sequence>
<evidence type="ECO:0000313" key="1">
    <source>
        <dbReference type="EMBL" id="MFC7217583.1"/>
    </source>
</evidence>
<dbReference type="EMBL" id="JBHSZO010000005">
    <property type="protein sequence ID" value="MFC7217583.1"/>
    <property type="molecule type" value="Genomic_DNA"/>
</dbReference>
<reference evidence="2" key="1">
    <citation type="journal article" date="2019" name="Int. J. Syst. Evol. Microbiol.">
        <title>The Global Catalogue of Microorganisms (GCM) 10K type strain sequencing project: providing services to taxonomists for standard genome sequencing and annotation.</title>
        <authorList>
            <consortium name="The Broad Institute Genomics Platform"/>
            <consortium name="The Broad Institute Genome Sequencing Center for Infectious Disease"/>
            <person name="Wu L."/>
            <person name="Ma J."/>
        </authorList>
    </citation>
    <scope>NUCLEOTIDE SEQUENCE [LARGE SCALE GENOMIC DNA]</scope>
    <source>
        <strain evidence="2">CGMCC 1.13681</strain>
    </source>
</reference>
<evidence type="ECO:0000313" key="2">
    <source>
        <dbReference type="Proteomes" id="UP001596413"/>
    </source>
</evidence>
<accession>A0ABW2G9V1</accession>
<protein>
    <submittedName>
        <fullName evidence="1">Uncharacterized protein</fullName>
    </submittedName>
</protein>
<comment type="caution">
    <text evidence="1">The sequence shown here is derived from an EMBL/GenBank/DDBJ whole genome shotgun (WGS) entry which is preliminary data.</text>
</comment>
<dbReference type="Proteomes" id="UP001596413">
    <property type="component" value="Unassembled WGS sequence"/>
</dbReference>
<proteinExistence type="predicted"/>
<gene>
    <name evidence="1" type="ORF">ACFQLX_05250</name>
</gene>
<keyword evidence="2" id="KW-1185">Reference proteome</keyword>